<dbReference type="InterPro" id="IPR011050">
    <property type="entry name" value="Pectin_lyase_fold/virulence"/>
</dbReference>
<gene>
    <name evidence="2" type="ORF">DLM85_07700</name>
</gene>
<dbReference type="RefSeq" id="WP_111477449.1">
    <property type="nucleotide sequence ID" value="NZ_QHKM01000001.1"/>
</dbReference>
<dbReference type="OrthoDB" id="669576at2"/>
<evidence type="ECO:0000313" key="3">
    <source>
        <dbReference type="Proteomes" id="UP000248553"/>
    </source>
</evidence>
<dbReference type="EMBL" id="QHKM01000001">
    <property type="protein sequence ID" value="RAK70699.1"/>
    <property type="molecule type" value="Genomic_DNA"/>
</dbReference>
<organism evidence="2 3">
    <name type="scientific">Hymenobacter edaphi</name>
    <dbReference type="NCBI Taxonomy" id="2211146"/>
    <lineage>
        <taxon>Bacteria</taxon>
        <taxon>Pseudomonadati</taxon>
        <taxon>Bacteroidota</taxon>
        <taxon>Cytophagia</taxon>
        <taxon>Cytophagales</taxon>
        <taxon>Hymenobacteraceae</taxon>
        <taxon>Hymenobacter</taxon>
    </lineage>
</organism>
<feature type="chain" id="PRO_5016444629" description="Right handed beta helix domain-containing protein" evidence="1">
    <location>
        <begin position="24"/>
        <end position="325"/>
    </location>
</feature>
<evidence type="ECO:0000256" key="1">
    <source>
        <dbReference type="SAM" id="SignalP"/>
    </source>
</evidence>
<protein>
    <recommendedName>
        <fullName evidence="4">Right handed beta helix domain-containing protein</fullName>
    </recommendedName>
</protein>
<keyword evidence="3" id="KW-1185">Reference proteome</keyword>
<dbReference type="AlphaFoldDB" id="A0A328BVR5"/>
<dbReference type="SUPFAM" id="SSF51126">
    <property type="entry name" value="Pectin lyase-like"/>
    <property type="match status" value="1"/>
</dbReference>
<accession>A0A328BVR5</accession>
<feature type="signal peptide" evidence="1">
    <location>
        <begin position="1"/>
        <end position="23"/>
    </location>
</feature>
<keyword evidence="1" id="KW-0732">Signal</keyword>
<evidence type="ECO:0000313" key="2">
    <source>
        <dbReference type="EMBL" id="RAK70699.1"/>
    </source>
</evidence>
<reference evidence="3" key="1">
    <citation type="submission" date="2018-05" db="EMBL/GenBank/DDBJ databases">
        <authorList>
            <person name="Nie L."/>
        </authorList>
    </citation>
    <scope>NUCLEOTIDE SEQUENCE [LARGE SCALE GENOMIC DNA]</scope>
    <source>
        <strain evidence="3">NL</strain>
    </source>
</reference>
<dbReference type="Proteomes" id="UP000248553">
    <property type="component" value="Unassembled WGS sequence"/>
</dbReference>
<proteinExistence type="predicted"/>
<evidence type="ECO:0008006" key="4">
    <source>
        <dbReference type="Google" id="ProtNLM"/>
    </source>
</evidence>
<comment type="caution">
    <text evidence="2">The sequence shown here is derived from an EMBL/GenBank/DDBJ whole genome shotgun (WGS) entry which is preliminary data.</text>
</comment>
<name>A0A328BVR5_9BACT</name>
<sequence>MKKLYASLLTCLLLTAATLSTEAQTIRRVNNSGITGTNIYSTAQAAHDAATAGDVIQLEPSGTSYGQLNFTKNVTVVGPGYFLGLNAGLQANPATAILDNVYFSAGSSGASLSGVTINSYLYIGASNVTVQRNYLPGGYIYTGYAASTSNINIRQNYTYGLYTYSAGANNVLVTNNIISSGGVSLNAATNGEFVNNVVLSNTNIDNFNVRNNYFAGAFQPNNNIYSYNLSAQAGFSTANNNQNNVPQTSVFALAPGSTQFDAWYLLKAGTNPARGTGSGGTDIGAFGGNTPYKLSGIPAIPTIYQFNQTLSGNTLNVNLSTRSNN</sequence>